<sequence>MAIKTVGIGVGHVHSRNKVNYQNQFVPQAVLFRTGKINIPPARPQPIPTGKPKVFAPGPTGRPNRPFPVSIDRGYSPSKNPFLAVEDEGIFDSGCSRSMTGNKERLEDFHE</sequence>
<organism evidence="2">
    <name type="scientific">Tanacetum cinerariifolium</name>
    <name type="common">Dalmatian daisy</name>
    <name type="synonym">Chrysanthemum cinerariifolium</name>
    <dbReference type="NCBI Taxonomy" id="118510"/>
    <lineage>
        <taxon>Eukaryota</taxon>
        <taxon>Viridiplantae</taxon>
        <taxon>Streptophyta</taxon>
        <taxon>Embryophyta</taxon>
        <taxon>Tracheophyta</taxon>
        <taxon>Spermatophyta</taxon>
        <taxon>Magnoliopsida</taxon>
        <taxon>eudicotyledons</taxon>
        <taxon>Gunneridae</taxon>
        <taxon>Pentapetalae</taxon>
        <taxon>asterids</taxon>
        <taxon>campanulids</taxon>
        <taxon>Asterales</taxon>
        <taxon>Asteraceae</taxon>
        <taxon>Asteroideae</taxon>
        <taxon>Anthemideae</taxon>
        <taxon>Anthemidinae</taxon>
        <taxon>Tanacetum</taxon>
    </lineage>
</organism>
<accession>A0A699S388</accession>
<gene>
    <name evidence="2" type="ORF">Tci_863880</name>
</gene>
<evidence type="ECO:0000313" key="2">
    <source>
        <dbReference type="EMBL" id="GFC91910.1"/>
    </source>
</evidence>
<proteinExistence type="predicted"/>
<comment type="caution">
    <text evidence="2">The sequence shown here is derived from an EMBL/GenBank/DDBJ whole genome shotgun (WGS) entry which is preliminary data.</text>
</comment>
<feature type="non-terminal residue" evidence="2">
    <location>
        <position position="111"/>
    </location>
</feature>
<name>A0A699S388_TANCI</name>
<feature type="region of interest" description="Disordered" evidence="1">
    <location>
        <begin position="39"/>
        <end position="67"/>
    </location>
</feature>
<dbReference type="EMBL" id="BKCJ011134485">
    <property type="protein sequence ID" value="GFC91910.1"/>
    <property type="molecule type" value="Genomic_DNA"/>
</dbReference>
<protein>
    <submittedName>
        <fullName evidence="2">Uncharacterized protein</fullName>
    </submittedName>
</protein>
<dbReference type="AlphaFoldDB" id="A0A699S388"/>
<evidence type="ECO:0000256" key="1">
    <source>
        <dbReference type="SAM" id="MobiDB-lite"/>
    </source>
</evidence>
<reference evidence="2" key="1">
    <citation type="journal article" date="2019" name="Sci. Rep.">
        <title>Draft genome of Tanacetum cinerariifolium, the natural source of mosquito coil.</title>
        <authorList>
            <person name="Yamashiro T."/>
            <person name="Shiraishi A."/>
            <person name="Satake H."/>
            <person name="Nakayama K."/>
        </authorList>
    </citation>
    <scope>NUCLEOTIDE SEQUENCE</scope>
</reference>